<feature type="domain" description="Helicase ATP-binding" evidence="12">
    <location>
        <begin position="291"/>
        <end position="460"/>
    </location>
</feature>
<organism evidence="14 15">
    <name type="scientific">Flavobacterium gossypii</name>
    <dbReference type="NCBI Taxonomy" id="1646119"/>
    <lineage>
        <taxon>Bacteria</taxon>
        <taxon>Pseudomonadati</taxon>
        <taxon>Bacteroidota</taxon>
        <taxon>Flavobacteriia</taxon>
        <taxon>Flavobacteriales</taxon>
        <taxon>Flavobacteriaceae</taxon>
        <taxon>Flavobacterium</taxon>
    </lineage>
</organism>
<keyword evidence="9 11" id="KW-0238">DNA-binding</keyword>
<dbReference type="CDD" id="cd18804">
    <property type="entry name" value="SF2_C_priA"/>
    <property type="match status" value="1"/>
</dbReference>
<keyword evidence="7 11" id="KW-0862">Zinc</keyword>
<dbReference type="PROSITE" id="PS51192">
    <property type="entry name" value="HELICASE_ATP_BIND_1"/>
    <property type="match status" value="1"/>
</dbReference>
<feature type="binding site" evidence="11">
    <location>
        <position position="566"/>
    </location>
    <ligand>
        <name>Zn(2+)</name>
        <dbReference type="ChEBI" id="CHEBI:29105"/>
        <label>1</label>
    </ligand>
</feature>
<keyword evidence="10 11" id="KW-0413">Isomerase</keyword>
<dbReference type="Gene3D" id="3.40.50.300">
    <property type="entry name" value="P-loop containing nucleotide triphosphate hydrolases"/>
    <property type="match status" value="2"/>
</dbReference>
<keyword evidence="8 11" id="KW-0067">ATP-binding</keyword>
<feature type="binding site" evidence="11">
    <location>
        <position position="526"/>
    </location>
    <ligand>
        <name>Zn(2+)</name>
        <dbReference type="ChEBI" id="CHEBI:29105"/>
        <label>1</label>
    </ligand>
</feature>
<comment type="cofactor">
    <cofactor evidence="11">
        <name>Zn(2+)</name>
        <dbReference type="ChEBI" id="CHEBI:29105"/>
    </cofactor>
    <text evidence="11">Binds 2 zinc ions per subunit.</text>
</comment>
<evidence type="ECO:0000256" key="2">
    <source>
        <dbReference type="ARBA" id="ARBA00022705"/>
    </source>
</evidence>
<dbReference type="InterPro" id="IPR027417">
    <property type="entry name" value="P-loop_NTPase"/>
</dbReference>
<evidence type="ECO:0000256" key="11">
    <source>
        <dbReference type="HAMAP-Rule" id="MF_00983"/>
    </source>
</evidence>
<dbReference type="InterPro" id="IPR042115">
    <property type="entry name" value="PriA_3primeBD_sf"/>
</dbReference>
<protein>
    <recommendedName>
        <fullName evidence="11">Replication restart protein PriA</fullName>
    </recommendedName>
    <alternativeName>
        <fullName evidence="11">ATP-dependent DNA helicase PriA</fullName>
        <ecNumber evidence="11">5.6.2.4</ecNumber>
    </alternativeName>
    <alternativeName>
        <fullName evidence="11">DNA 3'-5' helicase PriA</fullName>
    </alternativeName>
</protein>
<dbReference type="InterPro" id="IPR014001">
    <property type="entry name" value="Helicase_ATP-bd"/>
</dbReference>
<dbReference type="NCBIfam" id="TIGR00595">
    <property type="entry name" value="priA"/>
    <property type="match status" value="1"/>
</dbReference>
<dbReference type="Pfam" id="PF00270">
    <property type="entry name" value="DEAD"/>
    <property type="match status" value="1"/>
</dbReference>
<feature type="domain" description="Helicase C-terminal" evidence="13">
    <location>
        <begin position="536"/>
        <end position="713"/>
    </location>
</feature>
<feature type="binding site" evidence="11">
    <location>
        <position position="523"/>
    </location>
    <ligand>
        <name>Zn(2+)</name>
        <dbReference type="ChEBI" id="CHEBI:29105"/>
        <label>1</label>
    </ligand>
</feature>
<dbReference type="SMART" id="SM00487">
    <property type="entry name" value="DEXDc"/>
    <property type="match status" value="1"/>
</dbReference>
<evidence type="ECO:0000256" key="1">
    <source>
        <dbReference type="ARBA" id="ARBA00022515"/>
    </source>
</evidence>
<evidence type="ECO:0000259" key="13">
    <source>
        <dbReference type="PROSITE" id="PS51194"/>
    </source>
</evidence>
<dbReference type="InterPro" id="IPR001650">
    <property type="entry name" value="Helicase_C-like"/>
</dbReference>
<comment type="catalytic activity">
    <reaction evidence="11">
        <text>ATP + H2O = ADP + phosphate + H(+)</text>
        <dbReference type="Rhea" id="RHEA:13065"/>
        <dbReference type="ChEBI" id="CHEBI:15377"/>
        <dbReference type="ChEBI" id="CHEBI:15378"/>
        <dbReference type="ChEBI" id="CHEBI:30616"/>
        <dbReference type="ChEBI" id="CHEBI:43474"/>
        <dbReference type="ChEBI" id="CHEBI:456216"/>
        <dbReference type="EC" id="5.6.2.4"/>
    </reaction>
</comment>
<feature type="binding site" evidence="11">
    <location>
        <position position="553"/>
    </location>
    <ligand>
        <name>Zn(2+)</name>
        <dbReference type="ChEBI" id="CHEBI:29105"/>
        <label>2</label>
    </ligand>
</feature>
<dbReference type="RefSeq" id="WP_182493761.1">
    <property type="nucleotide sequence ID" value="NZ_JACJIS010000002.1"/>
</dbReference>
<keyword evidence="15" id="KW-1185">Reference proteome</keyword>
<evidence type="ECO:0000256" key="9">
    <source>
        <dbReference type="ARBA" id="ARBA00023125"/>
    </source>
</evidence>
<evidence type="ECO:0000313" key="15">
    <source>
        <dbReference type="Proteomes" id="UP000555003"/>
    </source>
</evidence>
<dbReference type="InterPro" id="IPR011545">
    <property type="entry name" value="DEAD/DEAH_box_helicase_dom"/>
</dbReference>
<evidence type="ECO:0000313" key="14">
    <source>
        <dbReference type="EMBL" id="MBA9074158.1"/>
    </source>
</evidence>
<accession>A0ABR6DR46</accession>
<dbReference type="CDD" id="cd17929">
    <property type="entry name" value="DEXHc_priA"/>
    <property type="match status" value="1"/>
</dbReference>
<dbReference type="EC" id="5.6.2.4" evidence="11"/>
<comment type="catalytic activity">
    <reaction evidence="11">
        <text>Couples ATP hydrolysis with the unwinding of duplex DNA by translocating in the 3'-5' direction.</text>
        <dbReference type="EC" id="5.6.2.4"/>
    </reaction>
</comment>
<feature type="binding site" evidence="11">
    <location>
        <position position="535"/>
    </location>
    <ligand>
        <name>Zn(2+)</name>
        <dbReference type="ChEBI" id="CHEBI:29105"/>
        <label>2</label>
    </ligand>
</feature>
<evidence type="ECO:0000256" key="7">
    <source>
        <dbReference type="ARBA" id="ARBA00022833"/>
    </source>
</evidence>
<evidence type="ECO:0000256" key="6">
    <source>
        <dbReference type="ARBA" id="ARBA00022806"/>
    </source>
</evidence>
<keyword evidence="4 11" id="KW-0547">Nucleotide-binding</keyword>
<dbReference type="Proteomes" id="UP000555003">
    <property type="component" value="Unassembled WGS sequence"/>
</dbReference>
<reference evidence="14 15" key="1">
    <citation type="submission" date="2020-08" db="EMBL/GenBank/DDBJ databases">
        <title>Genomic Encyclopedia of Type Strains, Phase IV (KMG-IV): sequencing the most valuable type-strain genomes for metagenomic binning, comparative biology and taxonomic classification.</title>
        <authorList>
            <person name="Goeker M."/>
        </authorList>
    </citation>
    <scope>NUCLEOTIDE SEQUENCE [LARGE SCALE GENOMIC DNA]</scope>
    <source>
        <strain evidence="14 15">DSM 100397</strain>
    </source>
</reference>
<comment type="similarity">
    <text evidence="11">Belongs to the helicase family. PriA subfamily.</text>
</comment>
<dbReference type="Pfam" id="PF18319">
    <property type="entry name" value="Zn_ribbon_PriA"/>
    <property type="match status" value="1"/>
</dbReference>
<keyword evidence="1 11" id="KW-0639">Primosome</keyword>
<dbReference type="InterPro" id="IPR040498">
    <property type="entry name" value="PriA_CRR"/>
</dbReference>
<dbReference type="Gene3D" id="3.40.1440.60">
    <property type="entry name" value="PriA, 3(prime) DNA-binding domain"/>
    <property type="match status" value="1"/>
</dbReference>
<evidence type="ECO:0000259" key="12">
    <source>
        <dbReference type="PROSITE" id="PS51192"/>
    </source>
</evidence>
<dbReference type="SUPFAM" id="SSF52540">
    <property type="entry name" value="P-loop containing nucleoside triphosphate hydrolases"/>
    <property type="match status" value="1"/>
</dbReference>
<feature type="binding site" evidence="11">
    <location>
        <position position="563"/>
    </location>
    <ligand>
        <name>Zn(2+)</name>
        <dbReference type="ChEBI" id="CHEBI:29105"/>
        <label>1</label>
    </ligand>
</feature>
<evidence type="ECO:0000256" key="5">
    <source>
        <dbReference type="ARBA" id="ARBA00022801"/>
    </source>
</evidence>
<dbReference type="HAMAP" id="MF_00983">
    <property type="entry name" value="PriA"/>
    <property type="match status" value="1"/>
</dbReference>
<keyword evidence="5 11" id="KW-0378">Hydrolase</keyword>
<dbReference type="Pfam" id="PF18074">
    <property type="entry name" value="PriA_C"/>
    <property type="match status" value="1"/>
</dbReference>
<keyword evidence="6 11" id="KW-0347">Helicase</keyword>
<dbReference type="PANTHER" id="PTHR30580:SF0">
    <property type="entry name" value="PRIMOSOMAL PROTEIN N"/>
    <property type="match status" value="1"/>
</dbReference>
<sequence>MYFVEVILPLSLSKTFTYKVSEAEYNYIKKGMRIAVPFGKSKIYTALAIELHQNEPTLYEAKEIHQILDESPLVTEIQIAHWQWIASYYMCAIGDVYRGAMPSAFLLESETIISQKQDAVVDELQLTDEEFLIYDALQHQSSLKVQDIIAIVGKKNVFPIIQKLIDRNILVLQEEVIELYRPKLTRYIRLHQDYAAEENLVALLDNLKNAKKQKDILLSYFQLNASQKKPISVKQLVENSKVSSTVVKALVDKNIFEEYHLQEDRVSFDKNQKEKNLQLSTAQQQAFDGIAAAFTEKDVCLLHGVTSSGKTEIYIQLIEDYLAAGKQVLYLLPEIALTTQLVGRLTSYFGNQVAVFHSKYTNNERVEVWRQVLENSPKAKIVIGARSALFLPFQELGLIVIDEEHEQTFKQYDPAPRYHARDAAIVLANSHQSKVLLGSATPSLETYFNAASNKYGLVEITERFGNVMMPEIELVDLKDKYFRKRMKGHFSDTLLENMAEALALGEQIILFQNRRGYSPVLECITCGHVPECPQCDVSLTYHKNKNQLRCHYCGYSMAKPTNCHNCSSVDLTTKGFGTEQIEMELASLFPEKKTGRMDQDTTRGKYGYEKIIDSFKNREIDILVGTQMLAKGLDFDNVSLVGIMNADNMLYHPDFRAFERSYQMMTQVSGRAGRSEKRGKVVIQTYNPNHNTIQQVTNNDYIGMYKEQLYDRHIFKYPPYYRLIKITLKHRDFDKLKEGAMWLYQVMSQNLDMPVLGPEEPAISRIRNEYIRTIMIKIPQNQPLGGIKKTIQKMLNSFEAVPQYRPIKTAVNVDFY</sequence>
<comment type="function">
    <text evidence="11">Initiates the restart of stalled replication forks, which reloads the replicative helicase on sites other than the origin of replication. Recognizes and binds to abandoned replication forks and remodels them to uncover a helicase loading site. Promotes assembly of the primosome at these replication forks.</text>
</comment>
<keyword evidence="3 11" id="KW-0479">Metal-binding</keyword>
<evidence type="ECO:0000256" key="4">
    <source>
        <dbReference type="ARBA" id="ARBA00022741"/>
    </source>
</evidence>
<dbReference type="GO" id="GO:0016787">
    <property type="term" value="F:hydrolase activity"/>
    <property type="evidence" value="ECO:0007669"/>
    <property type="project" value="UniProtKB-KW"/>
</dbReference>
<proteinExistence type="inferred from homology"/>
<feature type="binding site" evidence="11">
    <location>
        <position position="532"/>
    </location>
    <ligand>
        <name>Zn(2+)</name>
        <dbReference type="ChEBI" id="CHEBI:29105"/>
        <label>2</label>
    </ligand>
</feature>
<dbReference type="Pfam" id="PF17764">
    <property type="entry name" value="PriA_3primeBD"/>
    <property type="match status" value="1"/>
</dbReference>
<dbReference type="PROSITE" id="PS51194">
    <property type="entry name" value="HELICASE_CTER"/>
    <property type="match status" value="1"/>
</dbReference>
<dbReference type="PANTHER" id="PTHR30580">
    <property type="entry name" value="PRIMOSOMAL PROTEIN N"/>
    <property type="match status" value="1"/>
</dbReference>
<evidence type="ECO:0000256" key="10">
    <source>
        <dbReference type="ARBA" id="ARBA00023235"/>
    </source>
</evidence>
<dbReference type="EMBL" id="JACJIS010000002">
    <property type="protein sequence ID" value="MBA9074158.1"/>
    <property type="molecule type" value="Genomic_DNA"/>
</dbReference>
<dbReference type="InterPro" id="IPR041236">
    <property type="entry name" value="PriA_C"/>
</dbReference>
<evidence type="ECO:0000256" key="3">
    <source>
        <dbReference type="ARBA" id="ARBA00022723"/>
    </source>
</evidence>
<dbReference type="InterPro" id="IPR041222">
    <property type="entry name" value="PriA_3primeBD"/>
</dbReference>
<name>A0ABR6DR46_9FLAO</name>
<evidence type="ECO:0000256" key="8">
    <source>
        <dbReference type="ARBA" id="ARBA00022840"/>
    </source>
</evidence>
<keyword evidence="2 11" id="KW-0235">DNA replication</keyword>
<dbReference type="Pfam" id="PF00271">
    <property type="entry name" value="Helicase_C"/>
    <property type="match status" value="1"/>
</dbReference>
<comment type="caution">
    <text evidence="14">The sequence shown here is derived from an EMBL/GenBank/DDBJ whole genome shotgun (WGS) entry which is preliminary data.</text>
</comment>
<feature type="binding site" evidence="11">
    <location>
        <position position="550"/>
    </location>
    <ligand>
        <name>Zn(2+)</name>
        <dbReference type="ChEBI" id="CHEBI:29105"/>
        <label>2</label>
    </ligand>
</feature>
<dbReference type="InterPro" id="IPR005259">
    <property type="entry name" value="PriA"/>
</dbReference>
<gene>
    <name evidence="11" type="primary">priA</name>
    <name evidence="14" type="ORF">GGR22_002325</name>
</gene>
<comment type="subunit">
    <text evidence="11">Component of the replication restart primosome.</text>
</comment>
<dbReference type="SMART" id="SM00490">
    <property type="entry name" value="HELICc"/>
    <property type="match status" value="1"/>
</dbReference>